<keyword evidence="2" id="KW-1185">Reference proteome</keyword>
<evidence type="ECO:0000313" key="2">
    <source>
        <dbReference type="Proteomes" id="UP000695022"/>
    </source>
</evidence>
<name>A0ABM1DR63_PRICU</name>
<evidence type="ECO:0000256" key="1">
    <source>
        <dbReference type="SAM" id="MobiDB-lite"/>
    </source>
</evidence>
<feature type="region of interest" description="Disordered" evidence="1">
    <location>
        <begin position="1"/>
        <end position="120"/>
    </location>
</feature>
<proteinExistence type="predicted"/>
<feature type="compositionally biased region" description="Basic and acidic residues" evidence="1">
    <location>
        <begin position="92"/>
        <end position="105"/>
    </location>
</feature>
<protein>
    <submittedName>
        <fullName evidence="3">Uncharacterized protein LOC106805386</fullName>
    </submittedName>
</protein>
<accession>A0ABM1DR63</accession>
<evidence type="ECO:0000313" key="3">
    <source>
        <dbReference type="RefSeq" id="XP_014662434.1"/>
    </source>
</evidence>
<organism evidence="2 3">
    <name type="scientific">Priapulus caudatus</name>
    <name type="common">Priapulid worm</name>
    <dbReference type="NCBI Taxonomy" id="37621"/>
    <lineage>
        <taxon>Eukaryota</taxon>
        <taxon>Metazoa</taxon>
        <taxon>Ecdysozoa</taxon>
        <taxon>Scalidophora</taxon>
        <taxon>Priapulida</taxon>
        <taxon>Priapulimorpha</taxon>
        <taxon>Priapulimorphida</taxon>
        <taxon>Priapulidae</taxon>
        <taxon>Priapulus</taxon>
    </lineage>
</organism>
<sequence>MNNHRDPDIAAAAPPPDAHTHETPPSGQQAALASDCGGDDASRVCESDAGVSKETAAVGASKETAASKASDGEAVDGASSASFLFADSRGTSGERSRESLADMTRHGAAAAATVVPRADTEEADVASITTTSLSRDIAQPSAARACALPGKPSAVHADADVARPAVDETRTAAPPALAPVVMATDSVDDEAEREDTFGEAPLTPLIPSKTVDGGGGLMEAAEQAGGTAAAAAAAAAAVKTTTRNAHLHKIER</sequence>
<dbReference type="GeneID" id="106805386"/>
<dbReference type="Proteomes" id="UP000695022">
    <property type="component" value="Unplaced"/>
</dbReference>
<dbReference type="RefSeq" id="XP_014662434.1">
    <property type="nucleotide sequence ID" value="XM_014806948.1"/>
</dbReference>
<gene>
    <name evidence="3" type="primary">LOC106805386</name>
</gene>
<reference evidence="3" key="1">
    <citation type="submission" date="2025-08" db="UniProtKB">
        <authorList>
            <consortium name="RefSeq"/>
        </authorList>
    </citation>
    <scope>IDENTIFICATION</scope>
</reference>